<reference evidence="1" key="1">
    <citation type="submission" date="2021-01" db="EMBL/GenBank/DDBJ databases">
        <authorList>
            <person name="Corre E."/>
            <person name="Pelletier E."/>
            <person name="Niang G."/>
            <person name="Scheremetjew M."/>
            <person name="Finn R."/>
            <person name="Kale V."/>
            <person name="Holt S."/>
            <person name="Cochrane G."/>
            <person name="Meng A."/>
            <person name="Brown T."/>
            <person name="Cohen L."/>
        </authorList>
    </citation>
    <scope>NUCLEOTIDE SEQUENCE</scope>
    <source>
        <strain evidence="1">SoJaBio B1-5/56/2</strain>
    </source>
</reference>
<protein>
    <submittedName>
        <fullName evidence="1">Uncharacterized protein</fullName>
    </submittedName>
</protein>
<dbReference type="AlphaFoldDB" id="A0A7S4KCW3"/>
<organism evidence="1">
    <name type="scientific">Paramoeba aestuarina</name>
    <dbReference type="NCBI Taxonomy" id="180227"/>
    <lineage>
        <taxon>Eukaryota</taxon>
        <taxon>Amoebozoa</taxon>
        <taxon>Discosea</taxon>
        <taxon>Flabellinia</taxon>
        <taxon>Dactylopodida</taxon>
        <taxon>Paramoebidae</taxon>
        <taxon>Paramoeba</taxon>
    </lineage>
</organism>
<name>A0A7S4KCW3_9EUKA</name>
<proteinExistence type="predicted"/>
<sequence>MAQVGANCMSVAIANTTNLRVTFNGVTLAHGESTVYTGTIVTITYGNMDPRTNYTATSYANLNPGTPAMIRYEEGTYNNKLVISGKDSHSGQGFAIEYLPPS</sequence>
<dbReference type="EMBL" id="HBKR01008045">
    <property type="protein sequence ID" value="CAE2291009.1"/>
    <property type="molecule type" value="Transcribed_RNA"/>
</dbReference>
<gene>
    <name evidence="1" type="ORF">NAES01612_LOCUS5310</name>
</gene>
<accession>A0A7S4KCW3</accession>
<evidence type="ECO:0000313" key="1">
    <source>
        <dbReference type="EMBL" id="CAE2291009.1"/>
    </source>
</evidence>